<dbReference type="GO" id="GO:0005737">
    <property type="term" value="C:cytoplasm"/>
    <property type="evidence" value="ECO:0007669"/>
    <property type="project" value="UniProtKB-SubCell"/>
</dbReference>
<dbReference type="PANTHER" id="PTHR40621">
    <property type="entry name" value="TRANSCRIPTION FACTOR KAPC-RELATED"/>
    <property type="match status" value="1"/>
</dbReference>
<feature type="compositionally biased region" description="Polar residues" evidence="4">
    <location>
        <begin position="89"/>
        <end position="101"/>
    </location>
</feature>
<dbReference type="GO" id="GO:0000976">
    <property type="term" value="F:transcription cis-regulatory region binding"/>
    <property type="evidence" value="ECO:0007669"/>
    <property type="project" value="InterPro"/>
</dbReference>
<keyword evidence="3" id="KW-0539">Nucleus</keyword>
<dbReference type="EMBL" id="FJUW01000059">
    <property type="protein sequence ID" value="CZT10828.1"/>
    <property type="molecule type" value="Genomic_DNA"/>
</dbReference>
<dbReference type="CDD" id="cd14688">
    <property type="entry name" value="bZIP_YAP"/>
    <property type="match status" value="1"/>
</dbReference>
<dbReference type="PROSITE" id="PS00036">
    <property type="entry name" value="BZIP_BASIC"/>
    <property type="match status" value="1"/>
</dbReference>
<dbReference type="Gene3D" id="1.10.238.100">
    <property type="entry name" value="YAP1 redox domain. Chain B"/>
    <property type="match status" value="1"/>
</dbReference>
<dbReference type="SMART" id="SM00338">
    <property type="entry name" value="BRLZ"/>
    <property type="match status" value="1"/>
</dbReference>
<evidence type="ECO:0000256" key="2">
    <source>
        <dbReference type="ARBA" id="ARBA00004496"/>
    </source>
</evidence>
<dbReference type="SUPFAM" id="SSF57959">
    <property type="entry name" value="Leucine zipper domain"/>
    <property type="match status" value="1"/>
</dbReference>
<evidence type="ECO:0000313" key="7">
    <source>
        <dbReference type="Proteomes" id="UP000178129"/>
    </source>
</evidence>
<dbReference type="FunCoup" id="A0A1E1LK06">
    <property type="interactions" value="247"/>
</dbReference>
<sequence>MDYPYFTTTTAQPFQYLDLPPTPVHTGSSNSDHYSNSPPVRSQNQFHKVQPFSEPFLTPKQDAFEYQNFDTFNQHYDNGMQPIKPPTPVSQHKPSISNGVNPNYDMIIGGDLNDDANRRGSNSDDDDNMTPAQSRRKAQNRAAQRAFRERKERHVKDLEAKLATLEQNSANVVEENERLKLQLQKAATENEILKATSSRPRVGPEPLPNAGPMQYSPTDFYTEVLYAHDNKTPSHRIVTSDSGERLLAAGATWDYIIKHPLYIRGLVDIGDISDKLKKVAKCDGQGPVFEERAILDAIENSVASGSDELL</sequence>
<evidence type="ECO:0000256" key="4">
    <source>
        <dbReference type="SAM" id="MobiDB-lite"/>
    </source>
</evidence>
<dbReference type="AlphaFoldDB" id="A0A1E1LK06"/>
<dbReference type="GO" id="GO:0090575">
    <property type="term" value="C:RNA polymerase II transcription regulator complex"/>
    <property type="evidence" value="ECO:0007669"/>
    <property type="project" value="TreeGrafter"/>
</dbReference>
<dbReference type="InterPro" id="IPR046347">
    <property type="entry name" value="bZIP_sf"/>
</dbReference>
<dbReference type="PROSITE" id="PS50217">
    <property type="entry name" value="BZIP"/>
    <property type="match status" value="1"/>
</dbReference>
<evidence type="ECO:0000256" key="3">
    <source>
        <dbReference type="ARBA" id="ARBA00023242"/>
    </source>
</evidence>
<proteinExistence type="predicted"/>
<dbReference type="InParanoid" id="A0A1E1LK06"/>
<dbReference type="Proteomes" id="UP000178129">
    <property type="component" value="Unassembled WGS sequence"/>
</dbReference>
<comment type="caution">
    <text evidence="6">The sequence shown here is derived from an EMBL/GenBank/DDBJ whole genome shotgun (WGS) entry which is preliminary data.</text>
</comment>
<feature type="region of interest" description="Disordered" evidence="4">
    <location>
        <begin position="79"/>
        <end position="154"/>
    </location>
</feature>
<dbReference type="PANTHER" id="PTHR40621:SF8">
    <property type="entry name" value="AP-1-LIKE TRANSCRIPTION FACTOR YAP3"/>
    <property type="match status" value="1"/>
</dbReference>
<name>A0A1E1LK06_9HELO</name>
<reference evidence="7" key="1">
    <citation type="submission" date="2016-03" db="EMBL/GenBank/DDBJ databases">
        <authorList>
            <person name="Ploux O."/>
        </authorList>
    </citation>
    <scope>NUCLEOTIDE SEQUENCE [LARGE SCALE GENOMIC DNA]</scope>
    <source>
        <strain evidence="7">UK7</strain>
    </source>
</reference>
<dbReference type="InterPro" id="IPR004827">
    <property type="entry name" value="bZIP"/>
</dbReference>
<feature type="compositionally biased region" description="Polar residues" evidence="4">
    <location>
        <begin position="25"/>
        <end position="43"/>
    </location>
</feature>
<dbReference type="Pfam" id="PF00170">
    <property type="entry name" value="bZIP_1"/>
    <property type="match status" value="1"/>
</dbReference>
<accession>A0A1E1LK06</accession>
<evidence type="ECO:0000259" key="5">
    <source>
        <dbReference type="PROSITE" id="PS50217"/>
    </source>
</evidence>
<protein>
    <submittedName>
        <fullName evidence="6">Related to YAP1-transcriptional activator involved in oxidative stress response</fullName>
    </submittedName>
</protein>
<dbReference type="GO" id="GO:0001228">
    <property type="term" value="F:DNA-binding transcription activator activity, RNA polymerase II-specific"/>
    <property type="evidence" value="ECO:0007669"/>
    <property type="project" value="TreeGrafter"/>
</dbReference>
<feature type="domain" description="BZIP" evidence="5">
    <location>
        <begin position="130"/>
        <end position="193"/>
    </location>
</feature>
<feature type="region of interest" description="Disordered" evidence="4">
    <location>
        <begin position="18"/>
        <end position="43"/>
    </location>
</feature>
<dbReference type="Gene3D" id="1.20.5.170">
    <property type="match status" value="1"/>
</dbReference>
<dbReference type="InterPro" id="IPR023167">
    <property type="entry name" value="Yap1_redox_dom_sf"/>
</dbReference>
<comment type="subcellular location">
    <subcellularLocation>
        <location evidence="2">Cytoplasm</location>
    </subcellularLocation>
    <subcellularLocation>
        <location evidence="1">Nucleus</location>
    </subcellularLocation>
</comment>
<dbReference type="SUPFAM" id="SSF111430">
    <property type="entry name" value="YAP1 redox domain"/>
    <property type="match status" value="1"/>
</dbReference>
<evidence type="ECO:0000256" key="1">
    <source>
        <dbReference type="ARBA" id="ARBA00004123"/>
    </source>
</evidence>
<evidence type="ECO:0000313" key="6">
    <source>
        <dbReference type="EMBL" id="CZT10828.1"/>
    </source>
</evidence>
<gene>
    <name evidence="6" type="ORF">RCO7_03576</name>
</gene>
<keyword evidence="7" id="KW-1185">Reference proteome</keyword>
<dbReference type="STRING" id="914237.A0A1E1LK06"/>
<organism evidence="6 7">
    <name type="scientific">Rhynchosporium graminicola</name>
    <dbReference type="NCBI Taxonomy" id="2792576"/>
    <lineage>
        <taxon>Eukaryota</taxon>
        <taxon>Fungi</taxon>
        <taxon>Dikarya</taxon>
        <taxon>Ascomycota</taxon>
        <taxon>Pezizomycotina</taxon>
        <taxon>Leotiomycetes</taxon>
        <taxon>Helotiales</taxon>
        <taxon>Ploettnerulaceae</taxon>
        <taxon>Rhynchosporium</taxon>
    </lineage>
</organism>
<dbReference type="InterPro" id="IPR050936">
    <property type="entry name" value="AP-1-like"/>
</dbReference>